<dbReference type="Gene3D" id="3.30.450.90">
    <property type="match status" value="1"/>
</dbReference>
<sequence>MATTDTLIINRLLSTAAERKASDMHFVAGSYPALRTSGKLTMLEDEEISTPDFIKQMIDFLLSETEQEQLQKDKQITTVYEWLNQMRLKVKIFFQKGMPVISLHLIPEMIPELSSLGLPQGVVNIVNLKKGIVLIGGSFGSGRSTTAAAILNEINNQRSEKILTIEDNIEFILVNNKSIISQQAVGKDVTTVLGGLKQALDQDFNVLLVNGLTTHEEWSLVMRHAEAGRLVLVIMTTETTTLALERIISSYPDDKGDWIRELLANNLESALIQRLLPRVGGGLALACELMLMDQAIASSIKENKLYQIFSILQSNRDNGMLALDNSLIDLVRTGEVTKGDALPEVIDKVNFENSLKKF</sequence>
<name>A0A2M7RB64_9BACT</name>
<gene>
    <name evidence="3" type="ORF">COY67_03630</name>
</gene>
<proteinExistence type="inferred from homology"/>
<evidence type="ECO:0000259" key="2">
    <source>
        <dbReference type="Pfam" id="PF00437"/>
    </source>
</evidence>
<dbReference type="PANTHER" id="PTHR30486:SF16">
    <property type="entry name" value="TWITCHING MOTILITY PROTEIN PILT"/>
    <property type="match status" value="1"/>
</dbReference>
<dbReference type="GO" id="GO:0016887">
    <property type="term" value="F:ATP hydrolysis activity"/>
    <property type="evidence" value="ECO:0007669"/>
    <property type="project" value="InterPro"/>
</dbReference>
<protein>
    <recommendedName>
        <fullName evidence="2">Bacterial type II secretion system protein E domain-containing protein</fullName>
    </recommendedName>
</protein>
<evidence type="ECO:0000313" key="3">
    <source>
        <dbReference type="EMBL" id="PIY93777.1"/>
    </source>
</evidence>
<dbReference type="SUPFAM" id="SSF52540">
    <property type="entry name" value="P-loop containing nucleoside triphosphate hydrolases"/>
    <property type="match status" value="1"/>
</dbReference>
<comment type="similarity">
    <text evidence="1">Belongs to the GSP E family.</text>
</comment>
<accession>A0A2M7RB64</accession>
<evidence type="ECO:0000313" key="4">
    <source>
        <dbReference type="Proteomes" id="UP000228689"/>
    </source>
</evidence>
<dbReference type="Proteomes" id="UP000228689">
    <property type="component" value="Unassembled WGS sequence"/>
</dbReference>
<comment type="caution">
    <text evidence="3">The sequence shown here is derived from an EMBL/GenBank/DDBJ whole genome shotgun (WGS) entry which is preliminary data.</text>
</comment>
<dbReference type="Pfam" id="PF00437">
    <property type="entry name" value="T2SSE"/>
    <property type="match status" value="1"/>
</dbReference>
<dbReference type="AlphaFoldDB" id="A0A2M7RB64"/>
<dbReference type="Gene3D" id="3.40.50.300">
    <property type="entry name" value="P-loop containing nucleotide triphosphate hydrolases"/>
    <property type="match status" value="1"/>
</dbReference>
<reference evidence="4" key="1">
    <citation type="submission" date="2017-09" db="EMBL/GenBank/DDBJ databases">
        <title>Depth-based differentiation of microbial function through sediment-hosted aquifers and enrichment of novel symbionts in the deep terrestrial subsurface.</title>
        <authorList>
            <person name="Probst A.J."/>
            <person name="Ladd B."/>
            <person name="Jarett J.K."/>
            <person name="Geller-Mcgrath D.E."/>
            <person name="Sieber C.M.K."/>
            <person name="Emerson J.B."/>
            <person name="Anantharaman K."/>
            <person name="Thomas B.C."/>
            <person name="Malmstrom R."/>
            <person name="Stieglmeier M."/>
            <person name="Klingl A."/>
            <person name="Woyke T."/>
            <person name="Ryan C.M."/>
            <person name="Banfield J.F."/>
        </authorList>
    </citation>
    <scope>NUCLEOTIDE SEQUENCE [LARGE SCALE GENOMIC DNA]</scope>
</reference>
<dbReference type="InterPro" id="IPR050921">
    <property type="entry name" value="T4SS_GSP_E_ATPase"/>
</dbReference>
<dbReference type="InterPro" id="IPR001482">
    <property type="entry name" value="T2SS/T4SS_dom"/>
</dbReference>
<dbReference type="InterPro" id="IPR027417">
    <property type="entry name" value="P-loop_NTPase"/>
</dbReference>
<dbReference type="EMBL" id="PFMC01000084">
    <property type="protein sequence ID" value="PIY93777.1"/>
    <property type="molecule type" value="Genomic_DNA"/>
</dbReference>
<evidence type="ECO:0000256" key="1">
    <source>
        <dbReference type="ARBA" id="ARBA00006611"/>
    </source>
</evidence>
<organism evidence="3 4">
    <name type="scientific">Candidatus Komeilibacteria bacterium CG_4_10_14_0_8_um_filter_37_78</name>
    <dbReference type="NCBI Taxonomy" id="1974471"/>
    <lineage>
        <taxon>Bacteria</taxon>
        <taxon>Candidatus Komeiliibacteriota</taxon>
    </lineage>
</organism>
<feature type="domain" description="Bacterial type II secretion system protein E" evidence="2">
    <location>
        <begin position="8"/>
        <end position="278"/>
    </location>
</feature>
<dbReference type="PANTHER" id="PTHR30486">
    <property type="entry name" value="TWITCHING MOTILITY PROTEIN PILT"/>
    <property type="match status" value="1"/>
</dbReference>